<organism evidence="3 4">
    <name type="scientific">Hyphomicrobium sulfonivorans</name>
    <dbReference type="NCBI Taxonomy" id="121290"/>
    <lineage>
        <taxon>Bacteria</taxon>
        <taxon>Pseudomonadati</taxon>
        <taxon>Pseudomonadota</taxon>
        <taxon>Alphaproteobacteria</taxon>
        <taxon>Hyphomicrobiales</taxon>
        <taxon>Hyphomicrobiaceae</taxon>
        <taxon>Hyphomicrobium</taxon>
    </lineage>
</organism>
<dbReference type="PANTHER" id="PTHR11851">
    <property type="entry name" value="METALLOPROTEASE"/>
    <property type="match status" value="1"/>
</dbReference>
<comment type="caution">
    <text evidence="3">The sequence shown here is derived from an EMBL/GenBank/DDBJ whole genome shotgun (WGS) entry which is preliminary data.</text>
</comment>
<dbReference type="PATRIC" id="fig|121290.4.peg.478"/>
<gene>
    <name evidence="3" type="ORF">APY04_2878</name>
</gene>
<keyword evidence="4" id="KW-1185">Reference proteome</keyword>
<proteinExistence type="predicted"/>
<dbReference type="Pfam" id="PF05193">
    <property type="entry name" value="Peptidase_M16_C"/>
    <property type="match status" value="1"/>
</dbReference>
<feature type="domain" description="Peptidase M16 C-terminal" evidence="2">
    <location>
        <begin position="166"/>
        <end position="342"/>
    </location>
</feature>
<sequence>MKIQTVKSPGGIEAWLVEEHAVPMMAMRFAFDGGSAQDPDGQEGVANFLSAMLDEGAGDLKSSEFQDRMEDLSMRMNFEDAKDAFYGNFETLSEYRPEATEMLKLALTKPRFDADAVERIKQQLMASLAYAARDPNRVAQNEWYATAFKGHPYARPASGTETSLGKITGAELEAYRKRVFAKDNLKVVAVGDITPEQLGKMLDDVFGDLPDKAELAPVSITDPVAGAQQNVVDMNVPQSVAVFGMGAMPRRDPDFIPAFVLNQILGGGGFASKLMEEVREKRGLAYSVYTYVYPFRHASVFSGGVATRNDMMGKSLDIIRQELQKMADGDLKQEDLDNAKSYLTGAYPLRFDTNAKIATQLLGLRMDDFDPSYIEKRNALIEAVTLDDLKRVAKRMLNTDNLIVTIVGKPELEQPKAKGG</sequence>
<evidence type="ECO:0000313" key="3">
    <source>
        <dbReference type="EMBL" id="KWT65129.1"/>
    </source>
</evidence>
<dbReference type="InterPro" id="IPR007863">
    <property type="entry name" value="Peptidase_M16_C"/>
</dbReference>
<dbReference type="SUPFAM" id="SSF63411">
    <property type="entry name" value="LuxS/MPP-like metallohydrolase"/>
    <property type="match status" value="2"/>
</dbReference>
<dbReference type="InterPro" id="IPR011249">
    <property type="entry name" value="Metalloenz_LuxS/M16"/>
</dbReference>
<dbReference type="PANTHER" id="PTHR11851:SF224">
    <property type="entry name" value="PROCESSING PROTEASE"/>
    <property type="match status" value="1"/>
</dbReference>
<accession>A0A120CTS5</accession>
<dbReference type="InterPro" id="IPR050361">
    <property type="entry name" value="MPP/UQCRC_Complex"/>
</dbReference>
<dbReference type="Gene3D" id="3.30.830.10">
    <property type="entry name" value="Metalloenzyme, LuxS/M16 peptidase-like"/>
    <property type="match status" value="2"/>
</dbReference>
<dbReference type="RefSeq" id="WP_245281948.1">
    <property type="nucleotide sequence ID" value="NZ_JAEFBX010000001.1"/>
</dbReference>
<name>A0A120CTS5_HYPSL</name>
<dbReference type="AlphaFoldDB" id="A0A120CTS5"/>
<dbReference type="GO" id="GO:0046872">
    <property type="term" value="F:metal ion binding"/>
    <property type="evidence" value="ECO:0007669"/>
    <property type="project" value="InterPro"/>
</dbReference>
<evidence type="ECO:0000313" key="4">
    <source>
        <dbReference type="Proteomes" id="UP000059074"/>
    </source>
</evidence>
<evidence type="ECO:0000259" key="1">
    <source>
        <dbReference type="Pfam" id="PF00675"/>
    </source>
</evidence>
<dbReference type="STRING" id="121290.APY04_2878"/>
<dbReference type="Pfam" id="PF00675">
    <property type="entry name" value="Peptidase_M16"/>
    <property type="match status" value="1"/>
</dbReference>
<reference evidence="3 4" key="1">
    <citation type="submission" date="2015-10" db="EMBL/GenBank/DDBJ databases">
        <title>Transcriptomic analysis of a linuron degrading triple-species bacterial consortium.</title>
        <authorList>
            <person name="Albers P."/>
        </authorList>
    </citation>
    <scope>NUCLEOTIDE SEQUENCE [LARGE SCALE GENOMIC DNA]</scope>
    <source>
        <strain evidence="3 4">WDL6</strain>
    </source>
</reference>
<dbReference type="EMBL" id="LMTR01000082">
    <property type="protein sequence ID" value="KWT65129.1"/>
    <property type="molecule type" value="Genomic_DNA"/>
</dbReference>
<feature type="domain" description="Peptidase M16 N-terminal" evidence="1">
    <location>
        <begin position="26"/>
        <end position="160"/>
    </location>
</feature>
<dbReference type="Proteomes" id="UP000059074">
    <property type="component" value="Unassembled WGS sequence"/>
</dbReference>
<dbReference type="InterPro" id="IPR011765">
    <property type="entry name" value="Pept_M16_N"/>
</dbReference>
<protein>
    <submittedName>
        <fullName evidence="3">Putative Zn-dependent peptidase</fullName>
    </submittedName>
</protein>
<evidence type="ECO:0000259" key="2">
    <source>
        <dbReference type="Pfam" id="PF05193"/>
    </source>
</evidence>